<dbReference type="Proteomes" id="UP000051326">
    <property type="component" value="Unassembled WGS sequence"/>
</dbReference>
<proteinExistence type="predicted"/>
<dbReference type="PANTHER" id="PTHR47495:SF2">
    <property type="entry name" value="ALDEHYDE DEHYDROGENASE"/>
    <property type="match status" value="1"/>
</dbReference>
<keyword evidence="1" id="KW-0472">Membrane</keyword>
<dbReference type="InterPro" id="IPR037165">
    <property type="entry name" value="AldOxase/xan_DH_Mopterin-bd_sf"/>
</dbReference>
<dbReference type="SMART" id="SM01008">
    <property type="entry name" value="Ald_Xan_dh_C"/>
    <property type="match status" value="1"/>
</dbReference>
<dbReference type="Pfam" id="PF02738">
    <property type="entry name" value="MoCoBD_1"/>
    <property type="match status" value="1"/>
</dbReference>
<dbReference type="EC" id="1.3.99.16" evidence="3"/>
<dbReference type="Pfam" id="PF20256">
    <property type="entry name" value="MoCoBD_2"/>
    <property type="match status" value="1"/>
</dbReference>
<dbReference type="InterPro" id="IPR006311">
    <property type="entry name" value="TAT_signal"/>
</dbReference>
<dbReference type="Gene3D" id="3.90.1170.50">
    <property type="entry name" value="Aldehyde oxidase/xanthine dehydrogenase, a/b hammerhead"/>
    <property type="match status" value="1"/>
</dbReference>
<dbReference type="PANTHER" id="PTHR47495">
    <property type="entry name" value="ALDEHYDE DEHYDROGENASE"/>
    <property type="match status" value="1"/>
</dbReference>
<evidence type="ECO:0000256" key="1">
    <source>
        <dbReference type="SAM" id="Phobius"/>
    </source>
</evidence>
<dbReference type="InterPro" id="IPR046867">
    <property type="entry name" value="AldOxase/xan_DH_MoCoBD2"/>
</dbReference>
<dbReference type="InterPro" id="IPR008274">
    <property type="entry name" value="AldOxase/xan_DH_MoCoBD1"/>
</dbReference>
<dbReference type="PROSITE" id="PS51318">
    <property type="entry name" value="TAT"/>
    <property type="match status" value="1"/>
</dbReference>
<evidence type="ECO:0000313" key="3">
    <source>
        <dbReference type="EMBL" id="CUH98231.1"/>
    </source>
</evidence>
<feature type="domain" description="Aldehyde oxidase/xanthine dehydrogenase a/b hammerhead" evidence="2">
    <location>
        <begin position="237"/>
        <end position="315"/>
    </location>
</feature>
<gene>
    <name evidence="3" type="primary">iorB</name>
    <name evidence="3" type="ORF">PHA8399_00344</name>
</gene>
<accession>A0A0P1H5J2</accession>
<keyword evidence="1" id="KW-1133">Transmembrane helix</keyword>
<name>A0A0P1H5J2_9RHOB</name>
<dbReference type="InterPro" id="IPR052516">
    <property type="entry name" value="N-heterocyclic_Hydroxylase"/>
</dbReference>
<evidence type="ECO:0000259" key="2">
    <source>
        <dbReference type="SMART" id="SM01008"/>
    </source>
</evidence>
<reference evidence="3 4" key="1">
    <citation type="submission" date="2015-09" db="EMBL/GenBank/DDBJ databases">
        <authorList>
            <consortium name="Swine Surveillance"/>
        </authorList>
    </citation>
    <scope>NUCLEOTIDE SEQUENCE [LARGE SCALE GENOMIC DNA]</scope>
    <source>
        <strain evidence="3 4">CECT 8399</strain>
    </source>
</reference>
<dbReference type="RefSeq" id="WP_058284461.1">
    <property type="nucleotide sequence ID" value="NZ_CYSR01000002.1"/>
</dbReference>
<evidence type="ECO:0000313" key="4">
    <source>
        <dbReference type="Proteomes" id="UP000051326"/>
    </source>
</evidence>
<sequence>MASFKKIARRSFLIGSAAIVGGVAFGAYYVSRPAPNPLKPGDGEVAFNPFVMISDRKITLIAPRAEMGQGVHTTWAALIAEELDVTLEQVEVLHGPAAKAYYNSALMSEALPSTGYDKSRFMHSLGELLGQAGKLLDLQVTGGSTSMKDGFERMRLAGASARETLKEAAAQRLGVSRGQLSTKDGTVVAPDGAEIAYTELAADAARLEPVDAPLRPRSEWRLLGKSQPRVDMADKATGTAQFGIDVRLPGMKFAALKANPHLGGAMKGFDAAAALQMPGIERVADLGDAVAAVGRNTWLAIQALEAIEFDWGAAPIPASQEDISAAIRAAFEAKPNSTLRDDGDAETLPDGAQEVTADYEVPYLAHATMEPLNATALFDGSRLQIWCGSQGPMLVRDHCAKALGIAPEQVEVNTTLMGGGFGRRGETDFAVYAARLAGQMPGTPVQLTWSREEDMTHDFYRPASVARFRGAVKDGKALLLDGQIAGQSPTAQAMKRWIGLPPSGPDAALTDGAFNQPYAIPNYRIRGYAADLQIPVGFWRSVGASINGFFMECFVDELAHAAGADPLAFRLELARQEWAPAAKVLEAVREMSGWTGTTPEGVGRGVAMTYSFGTPVAQVIEVAEEDGLIRLRKAWIAADLGVGLDPRNLEAQMFGGMAYGLSAAMFGEITFADGAAEQVNFPDYDAIRMHTMPQVEVRILEEQPHIGGAGEPGTPPAAPALANALFDLTGKRARRLPLARDFDLLA</sequence>
<dbReference type="InterPro" id="IPR000674">
    <property type="entry name" value="Ald_Oxase/Xan_DH_a/b"/>
</dbReference>
<keyword evidence="3" id="KW-0560">Oxidoreductase</keyword>
<keyword evidence="1" id="KW-0812">Transmembrane</keyword>
<organism evidence="3 4">
    <name type="scientific">Leisingera aquaemixtae</name>
    <dbReference type="NCBI Taxonomy" id="1396826"/>
    <lineage>
        <taxon>Bacteria</taxon>
        <taxon>Pseudomonadati</taxon>
        <taxon>Pseudomonadota</taxon>
        <taxon>Alphaproteobacteria</taxon>
        <taxon>Rhodobacterales</taxon>
        <taxon>Roseobacteraceae</taxon>
        <taxon>Leisingera</taxon>
    </lineage>
</organism>
<dbReference type="EMBL" id="CYSR01000002">
    <property type="protein sequence ID" value="CUH98231.1"/>
    <property type="molecule type" value="Genomic_DNA"/>
</dbReference>
<dbReference type="SUPFAM" id="SSF56003">
    <property type="entry name" value="Molybdenum cofactor-binding domain"/>
    <property type="match status" value="2"/>
</dbReference>
<dbReference type="GO" id="GO:0047121">
    <property type="term" value="F:isoquinoline 1-oxidoreductase activity"/>
    <property type="evidence" value="ECO:0007669"/>
    <property type="project" value="UniProtKB-EC"/>
</dbReference>
<protein>
    <submittedName>
        <fullName evidence="3">Isoquinoline 1-oxidoreductase subunit beta</fullName>
        <ecNumber evidence="3">1.3.99.16</ecNumber>
    </submittedName>
</protein>
<dbReference type="Gene3D" id="3.30.365.10">
    <property type="entry name" value="Aldehyde oxidase/xanthine dehydrogenase, molybdopterin binding domain"/>
    <property type="match status" value="4"/>
</dbReference>
<dbReference type="InterPro" id="IPR012368">
    <property type="entry name" value="OxRdtase_Mopterin-bd_su_IorB"/>
</dbReference>
<dbReference type="STRING" id="1396826.PHA8399_00344"/>
<feature type="transmembrane region" description="Helical" evidence="1">
    <location>
        <begin position="12"/>
        <end position="30"/>
    </location>
</feature>
<dbReference type="AlphaFoldDB" id="A0A0P1H5J2"/>
<dbReference type="PIRSF" id="PIRSF036389">
    <property type="entry name" value="IOR_B"/>
    <property type="match status" value="1"/>
</dbReference>